<proteinExistence type="predicted"/>
<dbReference type="Proteomes" id="UP001614394">
    <property type="component" value="Unassembled WGS sequence"/>
</dbReference>
<protein>
    <submittedName>
        <fullName evidence="1">WXG100 family type VII secretion target</fullName>
    </submittedName>
</protein>
<keyword evidence="2" id="KW-1185">Reference proteome</keyword>
<dbReference type="Pfam" id="PF06013">
    <property type="entry name" value="WXG100"/>
    <property type="match status" value="1"/>
</dbReference>
<organism evidence="1 2">
    <name type="scientific">Streptomyces fildesensis</name>
    <dbReference type="NCBI Taxonomy" id="375757"/>
    <lineage>
        <taxon>Bacteria</taxon>
        <taxon>Bacillati</taxon>
        <taxon>Actinomycetota</taxon>
        <taxon>Actinomycetes</taxon>
        <taxon>Kitasatosporales</taxon>
        <taxon>Streptomycetaceae</taxon>
        <taxon>Streptomyces</taxon>
    </lineage>
</organism>
<dbReference type="InterPro" id="IPR010310">
    <property type="entry name" value="T7SS_ESAT-6-like"/>
</dbReference>
<accession>A0ABW8CC48</accession>
<dbReference type="SUPFAM" id="SSF140453">
    <property type="entry name" value="EsxAB dimer-like"/>
    <property type="match status" value="1"/>
</dbReference>
<dbReference type="RefSeq" id="WP_399651336.1">
    <property type="nucleotide sequence ID" value="NZ_JBITYG010000006.1"/>
</dbReference>
<name>A0ABW8CC48_9ACTN</name>
<dbReference type="InterPro" id="IPR036689">
    <property type="entry name" value="ESAT-6-like_sf"/>
</dbReference>
<gene>
    <name evidence="1" type="ORF">ACIGXA_20955</name>
</gene>
<sequence>MSNLNVTYQEMSDTANTMRNNKADIDDKLNQCKSIVDGLTANGFVTEQASGKFDEVHTEFVTSANQAMETLDQLSVWLDKAVDALRDMDTQLSGSLNQK</sequence>
<dbReference type="Gene3D" id="1.10.287.1060">
    <property type="entry name" value="ESAT-6-like"/>
    <property type="match status" value="1"/>
</dbReference>
<reference evidence="1 2" key="1">
    <citation type="submission" date="2024-10" db="EMBL/GenBank/DDBJ databases">
        <title>The Natural Products Discovery Center: Release of the First 8490 Sequenced Strains for Exploring Actinobacteria Biosynthetic Diversity.</title>
        <authorList>
            <person name="Kalkreuter E."/>
            <person name="Kautsar S.A."/>
            <person name="Yang D."/>
            <person name="Bader C.D."/>
            <person name="Teijaro C.N."/>
            <person name="Fluegel L."/>
            <person name="Davis C.M."/>
            <person name="Simpson J.R."/>
            <person name="Lauterbach L."/>
            <person name="Steele A.D."/>
            <person name="Gui C."/>
            <person name="Meng S."/>
            <person name="Li G."/>
            <person name="Viehrig K."/>
            <person name="Ye F."/>
            <person name="Su P."/>
            <person name="Kiefer A.F."/>
            <person name="Nichols A."/>
            <person name="Cepeda A.J."/>
            <person name="Yan W."/>
            <person name="Fan B."/>
            <person name="Jiang Y."/>
            <person name="Adhikari A."/>
            <person name="Zheng C.-J."/>
            <person name="Schuster L."/>
            <person name="Cowan T.M."/>
            <person name="Smanski M.J."/>
            <person name="Chevrette M.G."/>
            <person name="De Carvalho L.P.S."/>
            <person name="Shen B."/>
        </authorList>
    </citation>
    <scope>NUCLEOTIDE SEQUENCE [LARGE SCALE GENOMIC DNA]</scope>
    <source>
        <strain evidence="1 2">NPDC053399</strain>
    </source>
</reference>
<evidence type="ECO:0000313" key="2">
    <source>
        <dbReference type="Proteomes" id="UP001614394"/>
    </source>
</evidence>
<evidence type="ECO:0000313" key="1">
    <source>
        <dbReference type="EMBL" id="MFI9102991.1"/>
    </source>
</evidence>
<comment type="caution">
    <text evidence="1">The sequence shown here is derived from an EMBL/GenBank/DDBJ whole genome shotgun (WGS) entry which is preliminary data.</text>
</comment>
<dbReference type="EMBL" id="JBITYG010000006">
    <property type="protein sequence ID" value="MFI9102991.1"/>
    <property type="molecule type" value="Genomic_DNA"/>
</dbReference>